<evidence type="ECO:0000313" key="3">
    <source>
        <dbReference type="Proteomes" id="UP000295418"/>
    </source>
</evidence>
<organism evidence="2 3">
    <name type="scientific">Paenibacillus albiflavus</name>
    <dbReference type="NCBI Taxonomy" id="2545760"/>
    <lineage>
        <taxon>Bacteria</taxon>
        <taxon>Bacillati</taxon>
        <taxon>Bacillota</taxon>
        <taxon>Bacilli</taxon>
        <taxon>Bacillales</taxon>
        <taxon>Paenibacillaceae</taxon>
        <taxon>Paenibacillus</taxon>
    </lineage>
</organism>
<keyword evidence="3" id="KW-1185">Reference proteome</keyword>
<dbReference type="AlphaFoldDB" id="A0A4R4EH23"/>
<dbReference type="Proteomes" id="UP000295418">
    <property type="component" value="Unassembled WGS sequence"/>
</dbReference>
<name>A0A4R4EH23_9BACL</name>
<reference evidence="2 3" key="1">
    <citation type="submission" date="2019-03" db="EMBL/GenBank/DDBJ databases">
        <authorList>
            <person name="Kim M.K.M."/>
        </authorList>
    </citation>
    <scope>NUCLEOTIDE SEQUENCE [LARGE SCALE GENOMIC DNA]</scope>
    <source>
        <strain evidence="2 3">18JY21-1</strain>
    </source>
</reference>
<dbReference type="PANTHER" id="PTHR34297">
    <property type="entry name" value="HYPOTHETICAL CYTOSOLIC PROTEIN-RELATED"/>
    <property type="match status" value="1"/>
</dbReference>
<sequence length="141" mass="15262">MKWRCSRVDTLAPDYVKTDLGSIQIAPEVIEVIAGLATIETPGVAGMSGGFAGGISELLGRKNLAKGVKVEVGQKETAVDVSVVIEFGYRIPEVSANIQSNIKNTIESMTGLQVVEVNVHILDVHFKQQEKQEEEAVNRVK</sequence>
<dbReference type="Pfam" id="PF03780">
    <property type="entry name" value="Asp23"/>
    <property type="match status" value="1"/>
</dbReference>
<comment type="caution">
    <text evidence="2">The sequence shown here is derived from an EMBL/GenBank/DDBJ whole genome shotgun (WGS) entry which is preliminary data.</text>
</comment>
<dbReference type="InterPro" id="IPR005531">
    <property type="entry name" value="Asp23"/>
</dbReference>
<evidence type="ECO:0000313" key="2">
    <source>
        <dbReference type="EMBL" id="TCZ77455.1"/>
    </source>
</evidence>
<proteinExistence type="inferred from homology"/>
<comment type="similarity">
    <text evidence="1">Belongs to the asp23 family.</text>
</comment>
<evidence type="ECO:0000256" key="1">
    <source>
        <dbReference type="ARBA" id="ARBA00005721"/>
    </source>
</evidence>
<protein>
    <submittedName>
        <fullName evidence="2">Asp23/Gls24 family envelope stress response protein</fullName>
    </submittedName>
</protein>
<gene>
    <name evidence="2" type="ORF">E0485_10700</name>
</gene>
<accession>A0A4R4EH23</accession>
<dbReference type="EMBL" id="SKFG01000009">
    <property type="protein sequence ID" value="TCZ77455.1"/>
    <property type="molecule type" value="Genomic_DNA"/>
</dbReference>
<dbReference type="OrthoDB" id="9793465at2"/>